<keyword evidence="2" id="KW-1185">Reference proteome</keyword>
<gene>
    <name evidence="1" type="ORF">BDZ83DRAFT_43372</name>
</gene>
<dbReference type="EMBL" id="JAHMHS010000116">
    <property type="protein sequence ID" value="KAK1716123.1"/>
    <property type="molecule type" value="Genomic_DNA"/>
</dbReference>
<proteinExistence type="predicted"/>
<sequence length="166" mass="18173">MAARAKFIVNIDNRAAWIPYKVICPPLKGSRPALVPSIAWPRMLPVVSPHQVRTSHSQVVATASVYPPRTSWSCRSFSLSCSQSGCVRSCQAVQRVSCLFLITIIISPKRRVGDWQGVALAETGVGCVPHLIAWLRPAAPPLYLWAPGSTHASRSRRLLLGHLQAM</sequence>
<evidence type="ECO:0000313" key="2">
    <source>
        <dbReference type="Proteomes" id="UP001244207"/>
    </source>
</evidence>
<dbReference type="RefSeq" id="XP_060360517.1">
    <property type="nucleotide sequence ID" value="XM_060503066.1"/>
</dbReference>
<comment type="caution">
    <text evidence="1">The sequence shown here is derived from an EMBL/GenBank/DDBJ whole genome shotgun (WGS) entry which is preliminary data.</text>
</comment>
<organism evidence="1 2">
    <name type="scientific">Glomerella acutata</name>
    <name type="common">Colletotrichum acutatum</name>
    <dbReference type="NCBI Taxonomy" id="27357"/>
    <lineage>
        <taxon>Eukaryota</taxon>
        <taxon>Fungi</taxon>
        <taxon>Dikarya</taxon>
        <taxon>Ascomycota</taxon>
        <taxon>Pezizomycotina</taxon>
        <taxon>Sordariomycetes</taxon>
        <taxon>Hypocreomycetidae</taxon>
        <taxon>Glomerellales</taxon>
        <taxon>Glomerellaceae</taxon>
        <taxon>Colletotrichum</taxon>
        <taxon>Colletotrichum acutatum species complex</taxon>
    </lineage>
</organism>
<protein>
    <submittedName>
        <fullName evidence="1">Uncharacterized protein</fullName>
    </submittedName>
</protein>
<name>A0AAD8XAW3_GLOAC</name>
<evidence type="ECO:0000313" key="1">
    <source>
        <dbReference type="EMBL" id="KAK1716123.1"/>
    </source>
</evidence>
<dbReference type="Proteomes" id="UP001244207">
    <property type="component" value="Unassembled WGS sequence"/>
</dbReference>
<dbReference type="AlphaFoldDB" id="A0AAD8XAW3"/>
<dbReference type="GeneID" id="85386965"/>
<accession>A0AAD8XAW3</accession>
<reference evidence="1" key="1">
    <citation type="submission" date="2021-12" db="EMBL/GenBank/DDBJ databases">
        <title>Comparative genomics, transcriptomics and evolutionary studies reveal genomic signatures of adaptation to plant cell wall in hemibiotrophic fungi.</title>
        <authorList>
            <consortium name="DOE Joint Genome Institute"/>
            <person name="Baroncelli R."/>
            <person name="Diaz J.F."/>
            <person name="Benocci T."/>
            <person name="Peng M."/>
            <person name="Battaglia E."/>
            <person name="Haridas S."/>
            <person name="Andreopoulos W."/>
            <person name="Labutti K."/>
            <person name="Pangilinan J."/>
            <person name="Floch G.L."/>
            <person name="Makela M.R."/>
            <person name="Henrissat B."/>
            <person name="Grigoriev I.V."/>
            <person name="Crouch J.A."/>
            <person name="De Vries R.P."/>
            <person name="Sukno S.A."/>
            <person name="Thon M.R."/>
        </authorList>
    </citation>
    <scope>NUCLEOTIDE SEQUENCE</scope>
    <source>
        <strain evidence="1">CBS 112980</strain>
    </source>
</reference>